<accession>A0A061I8X7</accession>
<organism evidence="1 2">
    <name type="scientific">Cricetulus griseus</name>
    <name type="common">Chinese hamster</name>
    <name type="synonym">Cricetulus barabensis griseus</name>
    <dbReference type="NCBI Taxonomy" id="10029"/>
    <lineage>
        <taxon>Eukaryota</taxon>
        <taxon>Metazoa</taxon>
        <taxon>Chordata</taxon>
        <taxon>Craniata</taxon>
        <taxon>Vertebrata</taxon>
        <taxon>Euteleostomi</taxon>
        <taxon>Mammalia</taxon>
        <taxon>Eutheria</taxon>
        <taxon>Euarchontoglires</taxon>
        <taxon>Glires</taxon>
        <taxon>Rodentia</taxon>
        <taxon>Myomorpha</taxon>
        <taxon>Muroidea</taxon>
        <taxon>Cricetidae</taxon>
        <taxon>Cricetinae</taxon>
        <taxon>Cricetulus</taxon>
    </lineage>
</organism>
<dbReference type="PANTHER" id="PTHR45737">
    <property type="entry name" value="VON WILLEBRAND FACTOR A DOMAIN-CONTAINING PROTEIN 5A"/>
    <property type="match status" value="1"/>
</dbReference>
<proteinExistence type="predicted"/>
<gene>
    <name evidence="1" type="ORF">H671_4g12774</name>
</gene>
<sequence>MVLPCSGAPVSQPPRNVNMSYCAIMARMPEGAHQERYHSQRMKCVIHTDSPPDLPNIRKLHTYEKGSMEHTVAQLILLQNANGSWDMNEDLAKVLGTSLEDMKAVHPTEGKYGEEDSYNQNYFIKTVIYVLEPSAWATMLAVIWLHANGKELKCEWELLERKAVVWLHNNTVRGFTRLMRTANKFLNTTVSACIFTLKD</sequence>
<reference evidence="2" key="1">
    <citation type="journal article" date="2013" name="Nat. Biotechnol.">
        <title>Chinese hamster genome sequenced from sorted chromosomes.</title>
        <authorList>
            <person name="Brinkrolf K."/>
            <person name="Rupp O."/>
            <person name="Laux H."/>
            <person name="Kollin F."/>
            <person name="Ernst W."/>
            <person name="Linke B."/>
            <person name="Kofler R."/>
            <person name="Romand S."/>
            <person name="Hesse F."/>
            <person name="Budach W.E."/>
            <person name="Galosy S."/>
            <person name="Muller D."/>
            <person name="Noll T."/>
            <person name="Wienberg J."/>
            <person name="Jostock T."/>
            <person name="Leonard M."/>
            <person name="Grillari J."/>
            <person name="Tauch A."/>
            <person name="Goesmann A."/>
            <person name="Helk B."/>
            <person name="Mott J.E."/>
            <person name="Puhler A."/>
            <person name="Borth N."/>
        </authorList>
    </citation>
    <scope>NUCLEOTIDE SEQUENCE [LARGE SCALE GENOMIC DNA]</scope>
    <source>
        <strain evidence="2">17A/GY</strain>
    </source>
</reference>
<dbReference type="AlphaFoldDB" id="A0A061I8X7"/>
<evidence type="ECO:0000313" key="2">
    <source>
        <dbReference type="Proteomes" id="UP000030759"/>
    </source>
</evidence>
<evidence type="ECO:0000313" key="1">
    <source>
        <dbReference type="EMBL" id="ERE75277.1"/>
    </source>
</evidence>
<protein>
    <submittedName>
        <fullName evidence="1">von Willebrand factor A domain-containing protein 5A-like protein</fullName>
    </submittedName>
</protein>
<dbReference type="PANTHER" id="PTHR45737:SF2">
    <property type="entry name" value="EXPRESSED SEQUENCE AW551984"/>
    <property type="match status" value="1"/>
</dbReference>
<name>A0A061I8X7_CRIGR</name>
<dbReference type="Proteomes" id="UP000030759">
    <property type="component" value="Unassembled WGS sequence"/>
</dbReference>
<dbReference type="EMBL" id="KE675507">
    <property type="protein sequence ID" value="ERE75277.1"/>
    <property type="molecule type" value="Genomic_DNA"/>
</dbReference>